<evidence type="ECO:0000313" key="5">
    <source>
        <dbReference type="Proteomes" id="UP001642484"/>
    </source>
</evidence>
<feature type="region of interest" description="Disordered" evidence="1">
    <location>
        <begin position="878"/>
        <end position="912"/>
    </location>
</feature>
<feature type="compositionally biased region" description="Basic and acidic residues" evidence="1">
    <location>
        <begin position="1347"/>
        <end position="1362"/>
    </location>
</feature>
<gene>
    <name evidence="4" type="ORF">CCMP2556_LOCUS30658</name>
</gene>
<feature type="compositionally biased region" description="Basic and acidic residues" evidence="1">
    <location>
        <begin position="840"/>
        <end position="854"/>
    </location>
</feature>
<dbReference type="NCBIfam" id="TIGR01444">
    <property type="entry name" value="fkbM_fam"/>
    <property type="match status" value="1"/>
</dbReference>
<dbReference type="InterPro" id="IPR006342">
    <property type="entry name" value="FkbM_mtfrase"/>
</dbReference>
<feature type="region of interest" description="Disordered" evidence="1">
    <location>
        <begin position="1410"/>
        <end position="1482"/>
    </location>
</feature>
<dbReference type="EMBL" id="CAXAMN010021695">
    <property type="protein sequence ID" value="CAK9062361.1"/>
    <property type="molecule type" value="Genomic_DNA"/>
</dbReference>
<dbReference type="Pfam" id="PF05050">
    <property type="entry name" value="Methyltransf_21"/>
    <property type="match status" value="1"/>
</dbReference>
<evidence type="ECO:0000256" key="2">
    <source>
        <dbReference type="SAM" id="SignalP"/>
    </source>
</evidence>
<keyword evidence="2" id="KW-0732">Signal</keyword>
<evidence type="ECO:0000313" key="4">
    <source>
        <dbReference type="EMBL" id="CAK9062361.1"/>
    </source>
</evidence>
<dbReference type="CDD" id="cd02440">
    <property type="entry name" value="AdoMet_MTases"/>
    <property type="match status" value="1"/>
</dbReference>
<dbReference type="PANTHER" id="PTHR34203:SF15">
    <property type="entry name" value="SLL1173 PROTEIN"/>
    <property type="match status" value="1"/>
</dbReference>
<dbReference type="PANTHER" id="PTHR34203">
    <property type="entry name" value="METHYLTRANSFERASE, FKBM FAMILY PROTEIN"/>
    <property type="match status" value="1"/>
</dbReference>
<feature type="domain" description="Methyltransferase FkbM" evidence="3">
    <location>
        <begin position="200"/>
        <end position="355"/>
    </location>
</feature>
<dbReference type="InterPro" id="IPR052514">
    <property type="entry name" value="SAM-dependent_MTase"/>
</dbReference>
<organism evidence="4 5">
    <name type="scientific">Durusdinium trenchii</name>
    <dbReference type="NCBI Taxonomy" id="1381693"/>
    <lineage>
        <taxon>Eukaryota</taxon>
        <taxon>Sar</taxon>
        <taxon>Alveolata</taxon>
        <taxon>Dinophyceae</taxon>
        <taxon>Suessiales</taxon>
        <taxon>Symbiodiniaceae</taxon>
        <taxon>Durusdinium</taxon>
    </lineage>
</organism>
<evidence type="ECO:0000256" key="1">
    <source>
        <dbReference type="SAM" id="MobiDB-lite"/>
    </source>
</evidence>
<feature type="compositionally biased region" description="Polar residues" evidence="1">
    <location>
        <begin position="1363"/>
        <end position="1374"/>
    </location>
</feature>
<name>A0ABP0NFN7_9DINO</name>
<feature type="chain" id="PRO_5045356942" description="Methyltransferase FkbM domain-containing protein" evidence="2">
    <location>
        <begin position="17"/>
        <end position="1482"/>
    </location>
</feature>
<dbReference type="Proteomes" id="UP001642484">
    <property type="component" value="Unassembled WGS sequence"/>
</dbReference>
<evidence type="ECO:0000259" key="3">
    <source>
        <dbReference type="Pfam" id="PF05050"/>
    </source>
</evidence>
<protein>
    <recommendedName>
        <fullName evidence="3">Methyltransferase FkbM domain-containing protein</fullName>
    </recommendedName>
</protein>
<accession>A0ABP0NFN7</accession>
<dbReference type="Gene3D" id="1.10.287.1490">
    <property type="match status" value="3"/>
</dbReference>
<feature type="signal peptide" evidence="2">
    <location>
        <begin position="1"/>
        <end position="16"/>
    </location>
</feature>
<comment type="caution">
    <text evidence="4">The sequence shown here is derived from an EMBL/GenBank/DDBJ whole genome shotgun (WGS) entry which is preliminary data.</text>
</comment>
<feature type="region of interest" description="Disordered" evidence="1">
    <location>
        <begin position="1347"/>
        <end position="1374"/>
    </location>
</feature>
<feature type="region of interest" description="Disordered" evidence="1">
    <location>
        <begin position="1264"/>
        <end position="1283"/>
    </location>
</feature>
<reference evidence="4 5" key="1">
    <citation type="submission" date="2024-02" db="EMBL/GenBank/DDBJ databases">
        <authorList>
            <person name="Chen Y."/>
            <person name="Shah S."/>
            <person name="Dougan E. K."/>
            <person name="Thang M."/>
            <person name="Chan C."/>
        </authorList>
    </citation>
    <scope>NUCLEOTIDE SEQUENCE [LARGE SCALE GENOMIC DNA]</scope>
</reference>
<proteinExistence type="predicted"/>
<feature type="compositionally biased region" description="Basic and acidic residues" evidence="1">
    <location>
        <begin position="1273"/>
        <end position="1282"/>
    </location>
</feature>
<keyword evidence="5" id="KW-1185">Reference proteome</keyword>
<feature type="compositionally biased region" description="Basic and acidic residues" evidence="1">
    <location>
        <begin position="1458"/>
        <end position="1470"/>
    </location>
</feature>
<feature type="compositionally biased region" description="Low complexity" evidence="1">
    <location>
        <begin position="1415"/>
        <end position="1448"/>
    </location>
</feature>
<dbReference type="InterPro" id="IPR029063">
    <property type="entry name" value="SAM-dependent_MTases_sf"/>
</dbReference>
<dbReference type="SUPFAM" id="SSF53335">
    <property type="entry name" value="S-adenosyl-L-methionine-dependent methyltransferases"/>
    <property type="match status" value="1"/>
</dbReference>
<feature type="region of interest" description="Disordered" evidence="1">
    <location>
        <begin position="840"/>
        <end position="862"/>
    </location>
</feature>
<sequence>MLRACWLGSLLHVGLARDDWLPESPAEVRGREACLQRFKETDFAAENFQSSWLDQDNKMAFIECLYRLRTRWRPREKAVFAGGIHYPTLVTAHHTWPPVSTSGAKLCWLDQVGVHRNNIEASECCDTSYGPQGRTECWDEYFTYELCCLGDVNLAEMPHYFVAPAFDINVGNAVRQLGTFDLGQSYALQTLCGSGDVVIDVGANVGGFTVPLAERVGPDGEVHAFEPFRKVFQHLNANVALNGLGNVYTYNVALGASKAKVPAYSPDLTNFNFPSAIRVLDQFKPEAAVKEANLRYEDRQETLNVQPLDEFVFSRRVQLIKIDVEFMELQVVLGATKTIRENKPLIWVENEAFFDDPANLTFVDTMYRDLQYVCSAVARLELFCVPGREEPGGQLVQDERLIPAGFRRVFRHLTGEYKDMHLWRALSEVTRSHKASDDHVLSTHGINAVAVAVARRLDRGPWAVLEERRTVIVQQQQPPGADGVVRIPHLVGARLEKLRSEDEWIVIVETCHQCESHASWHRHDPQEYRNALEVVRIACSQLDGIDLSCCPLETPDLNQRIGAFEVFLLPPADAESPFSGYLLHSKLLTRQWPNQRSLVHRMRDDMPLLDRGWQRVLRLAADRQTQKLEAQMHRVASGAKKRTAELEQSLAETSELQREVGRLQVENHDLTKALADASEVAKVCQQQKLTAEEEQANLKESSMTAAVRADELQNEFWRVEVVKLAMEEELKALKASLQKMENQLQEKETMIRDFRLTAGQVAVAMQTTENTSQILQKELESARAERQELQSRVSTLQEEKWACTQEDAAGKDASGLREELGKTKCLLADAQHQLEELHRERDEAWKARQGPSEEERNDLEQQLGARQGRIDQLESELQQKAKDTDELQERLGTERGNWEEQKKDLQQEVDDRQGRLDDLESEVEQLKLQTKEQLAVRDKSWEEEKRDLEQQLDARQGRIDDLQSEVERLMLQTKEQLAARDRSGEEEKKELEQQLEARQGRIDQLEGDVEQLKLQTQEQLAARDKRWEVERKDLEQQLEARQGRIDQLEAEVKQVKLQTKEELAATDRSWEEEKKDLEQQLQARQGHIDQLEGDVEQLKLQTKEQLAARDKSWEVERKDLEQQLEARQGRIDQLEAEVKQVKLQTKEELVAATDGSWEEEKKDLEQQLQARQGRIDELEGDVEQLKLQTKEQLAARDKSWDAERQDLEQQLEARQGRIDQLEADVEQAKLQTQEKKDLEQQLESRQGRIDQLESEVEQLKLQTTDQVAAPDKSWGEEKKDLEQQLEARQGRIDQLQTDVEQLKAQMQEAQERSWEEEKQGLLQQLEARQGRIDQLETEVEKLKLRTKDAPERSWEEEKKDLEQQLNARQGQTVRTDFSSHVFSKESEKCDFVDKATHSPRVVDYRFVADPSFIGPKPALQGQLAAPQALEEAQREQATPAQGTQGTGTDDVSSCGMVQRERQPEPERDQRGMPNLRPKQEHN</sequence>
<dbReference type="Gene3D" id="3.40.50.150">
    <property type="entry name" value="Vaccinia Virus protein VP39"/>
    <property type="match status" value="1"/>
</dbReference>